<dbReference type="InterPro" id="IPR000639">
    <property type="entry name" value="Epox_hydrolase-like"/>
</dbReference>
<gene>
    <name evidence="3" type="ORF">HDA39_002505</name>
</gene>
<dbReference type="Pfam" id="PF00561">
    <property type="entry name" value="Abhydrolase_1"/>
    <property type="match status" value="1"/>
</dbReference>
<evidence type="ECO:0000313" key="3">
    <source>
        <dbReference type="EMBL" id="MBB5835771.1"/>
    </source>
</evidence>
<dbReference type="InterPro" id="IPR000073">
    <property type="entry name" value="AB_hydrolase_1"/>
</dbReference>
<evidence type="ECO:0000313" key="4">
    <source>
        <dbReference type="Proteomes" id="UP000549971"/>
    </source>
</evidence>
<dbReference type="PANTHER" id="PTHR43329">
    <property type="entry name" value="EPOXIDE HYDROLASE"/>
    <property type="match status" value="1"/>
</dbReference>
<dbReference type="GO" id="GO:0016787">
    <property type="term" value="F:hydrolase activity"/>
    <property type="evidence" value="ECO:0007669"/>
    <property type="project" value="UniProtKB-KW"/>
</dbReference>
<accession>A0A7W9MTG2</accession>
<sequence>MGSSTAVASVENMTTARATSRRRSGVAAFLTAGLLTALITTGCSLGTADADRTGVSSTAAGGYDSATRNDTQFNRTFKHVFSPVEDIEMHHVEGGEGPPLVLLHGWPQSWYGFRPIMDELAQRFTVYAVDLPGLGDSRGAPSSYDKKTLARYLSGWLDRQGLHGVRLAAHDLGAGVAYQLLAQDPGAVSRYVHMDYPLPGPTLSAKDYSTFSWHLAFHSQAAIPELLVDDEVREYLAAFYPYVAQGGRAYGGTSTASPFDDAQINEFARTYERPQVLRAGFELYRTLGQDETDNRRSGPVRVPTLLMAAQGSMKSMRAATDPLLPNVSRAVEVPGAGHWLPEENPQAVTRALTDFLR</sequence>
<dbReference type="PRINTS" id="PR00412">
    <property type="entry name" value="EPOXHYDRLASE"/>
</dbReference>
<name>A0A7W9MTG2_9ACTN</name>
<dbReference type="AlphaFoldDB" id="A0A7W9MTG2"/>
<proteinExistence type="predicted"/>
<keyword evidence="4" id="KW-1185">Reference proteome</keyword>
<reference evidence="3 4" key="1">
    <citation type="submission" date="2020-08" db="EMBL/GenBank/DDBJ databases">
        <title>Sequencing the genomes of 1000 actinobacteria strains.</title>
        <authorList>
            <person name="Klenk H.-P."/>
        </authorList>
    </citation>
    <scope>NUCLEOTIDE SEQUENCE [LARGE SCALE GENOMIC DNA]</scope>
    <source>
        <strain evidence="3 4">DSM 28967</strain>
    </source>
</reference>
<dbReference type="SUPFAM" id="SSF53474">
    <property type="entry name" value="alpha/beta-Hydrolases"/>
    <property type="match status" value="1"/>
</dbReference>
<organism evidence="3 4">
    <name type="scientific">Kribbella italica</name>
    <dbReference type="NCBI Taxonomy" id="1540520"/>
    <lineage>
        <taxon>Bacteria</taxon>
        <taxon>Bacillati</taxon>
        <taxon>Actinomycetota</taxon>
        <taxon>Actinomycetes</taxon>
        <taxon>Propionibacteriales</taxon>
        <taxon>Kribbellaceae</taxon>
        <taxon>Kribbella</taxon>
    </lineage>
</organism>
<dbReference type="Gene3D" id="3.40.50.1820">
    <property type="entry name" value="alpha/beta hydrolase"/>
    <property type="match status" value="1"/>
</dbReference>
<comment type="caution">
    <text evidence="3">The sequence shown here is derived from an EMBL/GenBank/DDBJ whole genome shotgun (WGS) entry which is preliminary data.</text>
</comment>
<dbReference type="RefSeq" id="WP_202892973.1">
    <property type="nucleotide sequence ID" value="NZ_JACHMY010000001.1"/>
</dbReference>
<dbReference type="EMBL" id="JACHMY010000001">
    <property type="protein sequence ID" value="MBB5835771.1"/>
    <property type="molecule type" value="Genomic_DNA"/>
</dbReference>
<evidence type="ECO:0000259" key="2">
    <source>
        <dbReference type="Pfam" id="PF00561"/>
    </source>
</evidence>
<dbReference type="InterPro" id="IPR029058">
    <property type="entry name" value="AB_hydrolase_fold"/>
</dbReference>
<evidence type="ECO:0000256" key="1">
    <source>
        <dbReference type="ARBA" id="ARBA00022801"/>
    </source>
</evidence>
<keyword evidence="1" id="KW-0378">Hydrolase</keyword>
<protein>
    <submittedName>
        <fullName evidence="3">Pimeloyl-ACP methyl ester carboxylesterase</fullName>
    </submittedName>
</protein>
<feature type="domain" description="AB hydrolase-1" evidence="2">
    <location>
        <begin position="98"/>
        <end position="345"/>
    </location>
</feature>
<dbReference type="Proteomes" id="UP000549971">
    <property type="component" value="Unassembled WGS sequence"/>
</dbReference>